<feature type="signal peptide" evidence="1">
    <location>
        <begin position="1"/>
        <end position="28"/>
    </location>
</feature>
<evidence type="ECO:0000313" key="3">
    <source>
        <dbReference type="Proteomes" id="UP000009134"/>
    </source>
</evidence>
<evidence type="ECO:0008006" key="4">
    <source>
        <dbReference type="Google" id="ProtNLM"/>
    </source>
</evidence>
<dbReference type="Proteomes" id="UP000009134">
    <property type="component" value="Chromosome"/>
</dbReference>
<keyword evidence="3" id="KW-1185">Reference proteome</keyword>
<dbReference type="HOGENOM" id="CLU_2012920_0_0_5"/>
<evidence type="ECO:0000313" key="2">
    <source>
        <dbReference type="EMBL" id="ABD26930.1"/>
    </source>
</evidence>
<accession>Q2G5E3</accession>
<feature type="chain" id="PRO_5004207916" description="Secreted protein" evidence="1">
    <location>
        <begin position="29"/>
        <end position="123"/>
    </location>
</feature>
<dbReference type="KEGG" id="nar:Saro_2494"/>
<dbReference type="AlphaFoldDB" id="Q2G5E3"/>
<protein>
    <recommendedName>
        <fullName evidence="4">Secreted protein</fullName>
    </recommendedName>
</protein>
<evidence type="ECO:0000256" key="1">
    <source>
        <dbReference type="SAM" id="SignalP"/>
    </source>
</evidence>
<sequence>MRWVKRVMSKVLMFGSLVVRFAGLSAHAPNIAGTVPDCGRSRNPVLSRWPEADCRFTISNTWQISPCLGVEVWLLHGAMIAACNFRPMRISAPHPDIVKARSGWLQTVPARTRFCPLSATEIA</sequence>
<proteinExistence type="predicted"/>
<gene>
    <name evidence="2" type="ordered locus">Saro_2494</name>
</gene>
<keyword evidence="1" id="KW-0732">Signal</keyword>
<organism evidence="2 3">
    <name type="scientific">Novosphingobium aromaticivorans (strain ATCC 700278 / DSM 12444 / CCUG 56034 / CIP 105152 / NBRC 16084 / F199)</name>
    <dbReference type="NCBI Taxonomy" id="279238"/>
    <lineage>
        <taxon>Bacteria</taxon>
        <taxon>Pseudomonadati</taxon>
        <taxon>Pseudomonadota</taxon>
        <taxon>Alphaproteobacteria</taxon>
        <taxon>Sphingomonadales</taxon>
        <taxon>Sphingomonadaceae</taxon>
        <taxon>Novosphingobium</taxon>
    </lineage>
</organism>
<dbReference type="STRING" id="279238.Saro_2494"/>
<reference evidence="3" key="1">
    <citation type="submission" date="2006-01" db="EMBL/GenBank/DDBJ databases">
        <title>Complete sequence of Novosphingobium aromaticivorans DSM 12444.</title>
        <authorList>
            <consortium name="US DOE Joint Genome Institute"/>
            <person name="Copeland A."/>
            <person name="Lucas S."/>
            <person name="Lapidus A."/>
            <person name="Barry K."/>
            <person name="Detter J.C."/>
            <person name="Glavina T."/>
            <person name="Hammon N."/>
            <person name="Israni S."/>
            <person name="Pitluck S."/>
            <person name="Chain P."/>
            <person name="Malfatti S."/>
            <person name="Shin M."/>
            <person name="Vergez L."/>
            <person name="Schmutz J."/>
            <person name="Larimer F."/>
            <person name="Land M."/>
            <person name="Kyrpides N."/>
            <person name="Ivanova N."/>
            <person name="Fredrickson J."/>
            <person name="Balkwill D."/>
            <person name="Romine M.F."/>
            <person name="Richardson P."/>
        </authorList>
    </citation>
    <scope>NUCLEOTIDE SEQUENCE [LARGE SCALE GENOMIC DNA]</scope>
    <source>
        <strain evidence="3">ATCC 700278 / DSM 12444 / CCUG 56034 / CIP 105152 / NBRC 16084 / F199</strain>
    </source>
</reference>
<dbReference type="EMBL" id="CP000248">
    <property type="protein sequence ID" value="ABD26930.1"/>
    <property type="molecule type" value="Genomic_DNA"/>
</dbReference>
<name>Q2G5E3_NOVAD</name>